<evidence type="ECO:0000313" key="3">
    <source>
        <dbReference type="Proteomes" id="UP000252893"/>
    </source>
</evidence>
<proteinExistence type="predicted"/>
<dbReference type="OrthoDB" id="8453344at2"/>
<gene>
    <name evidence="2" type="ORF">DFR47_102442</name>
</gene>
<evidence type="ECO:0000256" key="1">
    <source>
        <dbReference type="SAM" id="SignalP"/>
    </source>
</evidence>
<feature type="signal peptide" evidence="1">
    <location>
        <begin position="1"/>
        <end position="24"/>
    </location>
</feature>
<protein>
    <submittedName>
        <fullName evidence="2">Uncharacterized protein</fullName>
    </submittedName>
</protein>
<keyword evidence="1" id="KW-0732">Signal</keyword>
<dbReference type="RefSeq" id="WP_113943633.1">
    <property type="nucleotide sequence ID" value="NZ_JBHEEG010000002.1"/>
</dbReference>
<evidence type="ECO:0000313" key="2">
    <source>
        <dbReference type="EMBL" id="RBO97655.1"/>
    </source>
</evidence>
<comment type="caution">
    <text evidence="2">The sequence shown here is derived from an EMBL/GenBank/DDBJ whole genome shotgun (WGS) entry which is preliminary data.</text>
</comment>
<reference evidence="2 3" key="1">
    <citation type="submission" date="2018-06" db="EMBL/GenBank/DDBJ databases">
        <title>Genomic Encyclopedia of Type Strains, Phase IV (KMG-IV): sequencing the most valuable type-strain genomes for metagenomic binning, comparative biology and taxonomic classification.</title>
        <authorList>
            <person name="Goeker M."/>
        </authorList>
    </citation>
    <scope>NUCLEOTIDE SEQUENCE [LARGE SCALE GENOMIC DNA]</scope>
    <source>
        <strain evidence="2 3">DSM 25619</strain>
    </source>
</reference>
<accession>A0A366E6E6</accession>
<dbReference type="EMBL" id="QNRH01000002">
    <property type="protein sequence ID" value="RBO97655.1"/>
    <property type="molecule type" value="Genomic_DNA"/>
</dbReference>
<dbReference type="AlphaFoldDB" id="A0A366E6E6"/>
<name>A0A366E6E6_9HYPH</name>
<feature type="chain" id="PRO_5016629462" evidence="1">
    <location>
        <begin position="25"/>
        <end position="64"/>
    </location>
</feature>
<sequence>MNAKTEKRLGIMAAFLLTAAMFVAPNPIQQQQKFHFLSITEEAVKNVPDLIVVAQNNQTHQAVH</sequence>
<organism evidence="2 3">
    <name type="scientific">Pseudochrobactrum asaccharolyticum</name>
    <dbReference type="NCBI Taxonomy" id="354351"/>
    <lineage>
        <taxon>Bacteria</taxon>
        <taxon>Pseudomonadati</taxon>
        <taxon>Pseudomonadota</taxon>
        <taxon>Alphaproteobacteria</taxon>
        <taxon>Hyphomicrobiales</taxon>
        <taxon>Brucellaceae</taxon>
        <taxon>Pseudochrobactrum</taxon>
    </lineage>
</organism>
<dbReference type="Proteomes" id="UP000252893">
    <property type="component" value="Unassembled WGS sequence"/>
</dbReference>
<keyword evidence="3" id="KW-1185">Reference proteome</keyword>